<gene>
    <name evidence="3" type="ORF">FWK35_00013810</name>
</gene>
<dbReference type="Pfam" id="PF00096">
    <property type="entry name" value="zf-C2H2"/>
    <property type="match status" value="2"/>
</dbReference>
<proteinExistence type="predicted"/>
<organism evidence="3 4">
    <name type="scientific">Aphis craccivora</name>
    <name type="common">Cowpea aphid</name>
    <dbReference type="NCBI Taxonomy" id="307492"/>
    <lineage>
        <taxon>Eukaryota</taxon>
        <taxon>Metazoa</taxon>
        <taxon>Ecdysozoa</taxon>
        <taxon>Arthropoda</taxon>
        <taxon>Hexapoda</taxon>
        <taxon>Insecta</taxon>
        <taxon>Pterygota</taxon>
        <taxon>Neoptera</taxon>
        <taxon>Paraneoptera</taxon>
        <taxon>Hemiptera</taxon>
        <taxon>Sternorrhyncha</taxon>
        <taxon>Aphidomorpha</taxon>
        <taxon>Aphidoidea</taxon>
        <taxon>Aphididae</taxon>
        <taxon>Aphidini</taxon>
        <taxon>Aphis</taxon>
        <taxon>Aphis</taxon>
    </lineage>
</organism>
<evidence type="ECO:0000313" key="4">
    <source>
        <dbReference type="Proteomes" id="UP000478052"/>
    </source>
</evidence>
<evidence type="ECO:0000256" key="1">
    <source>
        <dbReference type="PROSITE-ProRule" id="PRU00042"/>
    </source>
</evidence>
<dbReference type="OrthoDB" id="6077919at2759"/>
<evidence type="ECO:0000259" key="2">
    <source>
        <dbReference type="PROSITE" id="PS50157"/>
    </source>
</evidence>
<dbReference type="InterPro" id="IPR013087">
    <property type="entry name" value="Znf_C2H2_type"/>
</dbReference>
<keyword evidence="1" id="KW-0862">Zinc</keyword>
<dbReference type="InterPro" id="IPR036236">
    <property type="entry name" value="Znf_C2H2_sf"/>
</dbReference>
<keyword evidence="1" id="KW-0479">Metal-binding</keyword>
<dbReference type="SUPFAM" id="SSF57667">
    <property type="entry name" value="beta-beta-alpha zinc fingers"/>
    <property type="match status" value="1"/>
</dbReference>
<protein>
    <submittedName>
        <fullName evidence="3">Zinc finger protein 320-like</fullName>
    </submittedName>
</protein>
<dbReference type="PROSITE" id="PS50157">
    <property type="entry name" value="ZINC_FINGER_C2H2_2"/>
    <property type="match status" value="2"/>
</dbReference>
<dbReference type="SMART" id="SM00355">
    <property type="entry name" value="ZnF_C2H2"/>
    <property type="match status" value="2"/>
</dbReference>
<keyword evidence="1" id="KW-0863">Zinc-finger</keyword>
<name>A0A6G0YQD3_APHCR</name>
<keyword evidence="4" id="KW-1185">Reference proteome</keyword>
<feature type="domain" description="C2H2-type" evidence="2">
    <location>
        <begin position="34"/>
        <end position="59"/>
    </location>
</feature>
<feature type="domain" description="C2H2-type" evidence="2">
    <location>
        <begin position="6"/>
        <end position="33"/>
    </location>
</feature>
<reference evidence="3 4" key="1">
    <citation type="submission" date="2019-08" db="EMBL/GenBank/DDBJ databases">
        <title>Whole genome of Aphis craccivora.</title>
        <authorList>
            <person name="Voronova N.V."/>
            <person name="Shulinski R.S."/>
            <person name="Bandarenka Y.V."/>
            <person name="Zhorov D.G."/>
            <person name="Warner D."/>
        </authorList>
    </citation>
    <scope>NUCLEOTIDE SEQUENCE [LARGE SCALE GENOMIC DNA]</scope>
    <source>
        <strain evidence="3">180601</strain>
        <tissue evidence="3">Whole Body</tissue>
    </source>
</reference>
<dbReference type="GO" id="GO:0008270">
    <property type="term" value="F:zinc ion binding"/>
    <property type="evidence" value="ECO:0007669"/>
    <property type="project" value="UniProtKB-KW"/>
</dbReference>
<evidence type="ECO:0000313" key="3">
    <source>
        <dbReference type="EMBL" id="KAF0759710.1"/>
    </source>
</evidence>
<dbReference type="Proteomes" id="UP000478052">
    <property type="component" value="Unassembled WGS sequence"/>
</dbReference>
<dbReference type="Gene3D" id="3.30.160.60">
    <property type="entry name" value="Classic Zinc Finger"/>
    <property type="match status" value="1"/>
</dbReference>
<dbReference type="PROSITE" id="PS00028">
    <property type="entry name" value="ZINC_FINGER_C2H2_1"/>
    <property type="match status" value="2"/>
</dbReference>
<dbReference type="EMBL" id="VUJU01002908">
    <property type="protein sequence ID" value="KAF0759710.1"/>
    <property type="molecule type" value="Genomic_DNA"/>
</dbReference>
<accession>A0A6G0YQD3</accession>
<sequence>MCEGTFICNYCPKIFHRKDALKDHSFYHFGRQNFECSLCNKMFSDKRNLNSHIKIKHVGFTVPSMLSKHRNKMNFLKHDVVAFQHLETTYIHTMLRLG</sequence>
<comment type="caution">
    <text evidence="3">The sequence shown here is derived from an EMBL/GenBank/DDBJ whole genome shotgun (WGS) entry which is preliminary data.</text>
</comment>
<dbReference type="AlphaFoldDB" id="A0A6G0YQD3"/>